<gene>
    <name evidence="12" type="ORF">AAG747_26755</name>
</gene>
<evidence type="ECO:0000256" key="9">
    <source>
        <dbReference type="ARBA" id="ARBA00031155"/>
    </source>
</evidence>
<keyword evidence="3" id="KW-0216">Detoxification</keyword>
<comment type="catalytic activity">
    <reaction evidence="10">
        <text>3 propionate 3-nitronate + 3 O2 + H2O = 3 3-oxopropanoate + 2 nitrate + nitrite + H2O2 + 3 H(+)</text>
        <dbReference type="Rhea" id="RHEA:57332"/>
        <dbReference type="ChEBI" id="CHEBI:15377"/>
        <dbReference type="ChEBI" id="CHEBI:15378"/>
        <dbReference type="ChEBI" id="CHEBI:15379"/>
        <dbReference type="ChEBI" id="CHEBI:16240"/>
        <dbReference type="ChEBI" id="CHEBI:16301"/>
        <dbReference type="ChEBI" id="CHEBI:17632"/>
        <dbReference type="ChEBI" id="CHEBI:33190"/>
        <dbReference type="ChEBI" id="CHEBI:136067"/>
    </reaction>
</comment>
<dbReference type="PANTHER" id="PTHR42747:SF3">
    <property type="entry name" value="NITRONATE MONOOXYGENASE-RELATED"/>
    <property type="match status" value="1"/>
</dbReference>
<keyword evidence="5" id="KW-0288">FMN</keyword>
<name>A0AAW9S8M6_9BACT</name>
<accession>A0AAW9S8M6</accession>
<dbReference type="SUPFAM" id="SSF51412">
    <property type="entry name" value="Inosine monophosphate dehydrogenase (IMPDH)"/>
    <property type="match status" value="1"/>
</dbReference>
<protein>
    <recommendedName>
        <fullName evidence="11">Nitronate monooxygenase</fullName>
    </recommendedName>
    <alternativeName>
        <fullName evidence="9">Propionate 3-nitronate monooxygenase</fullName>
    </alternativeName>
</protein>
<keyword evidence="7 12" id="KW-0560">Oxidoreductase</keyword>
<comment type="caution">
    <text evidence="12">The sequence shown here is derived from an EMBL/GenBank/DDBJ whole genome shotgun (WGS) entry which is preliminary data.</text>
</comment>
<evidence type="ECO:0000256" key="7">
    <source>
        <dbReference type="ARBA" id="ARBA00023002"/>
    </source>
</evidence>
<evidence type="ECO:0000313" key="13">
    <source>
        <dbReference type="Proteomes" id="UP001403385"/>
    </source>
</evidence>
<evidence type="ECO:0000256" key="2">
    <source>
        <dbReference type="ARBA" id="ARBA00009881"/>
    </source>
</evidence>
<comment type="similarity">
    <text evidence="2">Belongs to the nitronate monooxygenase family. NMO class I subfamily.</text>
</comment>
<evidence type="ECO:0000256" key="11">
    <source>
        <dbReference type="ARBA" id="ARBA00067136"/>
    </source>
</evidence>
<dbReference type="AlphaFoldDB" id="A0AAW9S8M6"/>
<keyword evidence="4" id="KW-0285">Flavoprotein</keyword>
<evidence type="ECO:0000256" key="10">
    <source>
        <dbReference type="ARBA" id="ARBA00049401"/>
    </source>
</evidence>
<keyword evidence="8 12" id="KW-0503">Monooxygenase</keyword>
<evidence type="ECO:0000256" key="6">
    <source>
        <dbReference type="ARBA" id="ARBA00022741"/>
    </source>
</evidence>
<dbReference type="Gene3D" id="3.20.20.70">
    <property type="entry name" value="Aldolase class I"/>
    <property type="match status" value="1"/>
</dbReference>
<reference evidence="12 13" key="1">
    <citation type="submission" date="2024-04" db="EMBL/GenBank/DDBJ databases">
        <title>Novel genus in family Flammeovirgaceae.</title>
        <authorList>
            <person name="Nguyen T.H."/>
            <person name="Vuong T.Q."/>
            <person name="Le H."/>
            <person name="Kim S.-G."/>
        </authorList>
    </citation>
    <scope>NUCLEOTIDE SEQUENCE [LARGE SCALE GENOMIC DNA]</scope>
    <source>
        <strain evidence="12 13">JCM 23209</strain>
    </source>
</reference>
<dbReference type="CDD" id="cd04730">
    <property type="entry name" value="NPD_like"/>
    <property type="match status" value="1"/>
</dbReference>
<dbReference type="FunFam" id="3.20.20.70:FF:000154">
    <property type="entry name" value="Probable nitronate monooxygenase"/>
    <property type="match status" value="1"/>
</dbReference>
<dbReference type="GO" id="GO:0000166">
    <property type="term" value="F:nucleotide binding"/>
    <property type="evidence" value="ECO:0007669"/>
    <property type="project" value="UniProtKB-KW"/>
</dbReference>
<keyword evidence="6" id="KW-0547">Nucleotide-binding</keyword>
<proteinExistence type="inferred from homology"/>
<dbReference type="Pfam" id="PF03060">
    <property type="entry name" value="NMO"/>
    <property type="match status" value="1"/>
</dbReference>
<evidence type="ECO:0000256" key="8">
    <source>
        <dbReference type="ARBA" id="ARBA00023033"/>
    </source>
</evidence>
<evidence type="ECO:0000256" key="1">
    <source>
        <dbReference type="ARBA" id="ARBA00001917"/>
    </source>
</evidence>
<keyword evidence="13" id="KW-1185">Reference proteome</keyword>
<dbReference type="EMBL" id="JBDKWZ010000023">
    <property type="protein sequence ID" value="MEN7551545.1"/>
    <property type="molecule type" value="Genomic_DNA"/>
</dbReference>
<dbReference type="Proteomes" id="UP001403385">
    <property type="component" value="Unassembled WGS sequence"/>
</dbReference>
<sequence>MELTNQLTQQLAVRYPIIQAPMLGITTPEMVAAVSNAGGLGSLPIGGLAPEKARQLIRKTKSLTGKPFAVNLFAHTLPTEVDWDSVEKMQHFLEELCAKYGVTFSRFSEEDFTFYTYQDQLEVLQEEEVGIVSFTFGLLDSLSIALLHKRDVKLIGTATCVEEAILLEESGVDMISAQGIEAGGHRGSFTSNHPLPMIGSMTLIPQVVQSVKVPVVAAGGISDGMGIKAAFSLGAQGVQVGSLFLRSHESAANEAYKESILHSKDTDTALTRSFSGRWARGVVNQFMKSVEASGLSIPPYPVQNSLTAAIRASAKKQGKKDFLSLWGGQAASKAPAKSSREIFDELLSSFRILLNG</sequence>
<evidence type="ECO:0000256" key="3">
    <source>
        <dbReference type="ARBA" id="ARBA00022575"/>
    </source>
</evidence>
<dbReference type="InterPro" id="IPR013785">
    <property type="entry name" value="Aldolase_TIM"/>
</dbReference>
<evidence type="ECO:0000256" key="5">
    <source>
        <dbReference type="ARBA" id="ARBA00022643"/>
    </source>
</evidence>
<organism evidence="12 13">
    <name type="scientific">Rapidithrix thailandica</name>
    <dbReference type="NCBI Taxonomy" id="413964"/>
    <lineage>
        <taxon>Bacteria</taxon>
        <taxon>Pseudomonadati</taxon>
        <taxon>Bacteroidota</taxon>
        <taxon>Cytophagia</taxon>
        <taxon>Cytophagales</taxon>
        <taxon>Flammeovirgaceae</taxon>
        <taxon>Rapidithrix</taxon>
    </lineage>
</organism>
<dbReference type="GO" id="GO:0018580">
    <property type="term" value="F:nitronate monooxygenase activity"/>
    <property type="evidence" value="ECO:0007669"/>
    <property type="project" value="InterPro"/>
</dbReference>
<evidence type="ECO:0000256" key="4">
    <source>
        <dbReference type="ARBA" id="ARBA00022630"/>
    </source>
</evidence>
<dbReference type="RefSeq" id="WP_346824326.1">
    <property type="nucleotide sequence ID" value="NZ_JBDKWZ010000023.1"/>
</dbReference>
<evidence type="ECO:0000313" key="12">
    <source>
        <dbReference type="EMBL" id="MEN7551545.1"/>
    </source>
</evidence>
<dbReference type="PANTHER" id="PTHR42747">
    <property type="entry name" value="NITRONATE MONOOXYGENASE-RELATED"/>
    <property type="match status" value="1"/>
</dbReference>
<comment type="cofactor">
    <cofactor evidence="1">
        <name>FMN</name>
        <dbReference type="ChEBI" id="CHEBI:58210"/>
    </cofactor>
</comment>
<dbReference type="GO" id="GO:0009636">
    <property type="term" value="P:response to toxic substance"/>
    <property type="evidence" value="ECO:0007669"/>
    <property type="project" value="UniProtKB-KW"/>
</dbReference>
<dbReference type="InterPro" id="IPR004136">
    <property type="entry name" value="NMO"/>
</dbReference>